<sequence>MSPESRRLVIDGRLKCGAAASFVLCSAAFARLSRRVDSRGDLCVGIVSVNAGVMLPLHSSIRPLRAVGLRPPGRKRAVTAPEDDRSCGYRRES</sequence>
<feature type="region of interest" description="Disordered" evidence="1">
    <location>
        <begin position="72"/>
        <end position="93"/>
    </location>
</feature>
<evidence type="ECO:0000313" key="3">
    <source>
        <dbReference type="Proteomes" id="UP000314294"/>
    </source>
</evidence>
<dbReference type="EMBL" id="SRLO01005273">
    <property type="protein sequence ID" value="TNN29735.1"/>
    <property type="molecule type" value="Genomic_DNA"/>
</dbReference>
<gene>
    <name evidence="2" type="ORF">EYF80_060115</name>
</gene>
<organism evidence="2 3">
    <name type="scientific">Liparis tanakae</name>
    <name type="common">Tanaka's snailfish</name>
    <dbReference type="NCBI Taxonomy" id="230148"/>
    <lineage>
        <taxon>Eukaryota</taxon>
        <taxon>Metazoa</taxon>
        <taxon>Chordata</taxon>
        <taxon>Craniata</taxon>
        <taxon>Vertebrata</taxon>
        <taxon>Euteleostomi</taxon>
        <taxon>Actinopterygii</taxon>
        <taxon>Neopterygii</taxon>
        <taxon>Teleostei</taxon>
        <taxon>Neoteleostei</taxon>
        <taxon>Acanthomorphata</taxon>
        <taxon>Eupercaria</taxon>
        <taxon>Perciformes</taxon>
        <taxon>Cottioidei</taxon>
        <taxon>Cottales</taxon>
        <taxon>Liparidae</taxon>
        <taxon>Liparis</taxon>
    </lineage>
</organism>
<keyword evidence="3" id="KW-1185">Reference proteome</keyword>
<comment type="caution">
    <text evidence="2">The sequence shown here is derived from an EMBL/GenBank/DDBJ whole genome shotgun (WGS) entry which is preliminary data.</text>
</comment>
<accession>A0A4Z2ELT8</accession>
<reference evidence="2 3" key="1">
    <citation type="submission" date="2019-03" db="EMBL/GenBank/DDBJ databases">
        <title>First draft genome of Liparis tanakae, snailfish: a comprehensive survey of snailfish specific genes.</title>
        <authorList>
            <person name="Kim W."/>
            <person name="Song I."/>
            <person name="Jeong J.-H."/>
            <person name="Kim D."/>
            <person name="Kim S."/>
            <person name="Ryu S."/>
            <person name="Song J.Y."/>
            <person name="Lee S.K."/>
        </authorList>
    </citation>
    <scope>NUCLEOTIDE SEQUENCE [LARGE SCALE GENOMIC DNA]</scope>
    <source>
        <tissue evidence="2">Muscle</tissue>
    </source>
</reference>
<protein>
    <submittedName>
        <fullName evidence="2">Uncharacterized protein</fullName>
    </submittedName>
</protein>
<evidence type="ECO:0000313" key="2">
    <source>
        <dbReference type="EMBL" id="TNN29735.1"/>
    </source>
</evidence>
<dbReference type="Proteomes" id="UP000314294">
    <property type="component" value="Unassembled WGS sequence"/>
</dbReference>
<evidence type="ECO:0000256" key="1">
    <source>
        <dbReference type="SAM" id="MobiDB-lite"/>
    </source>
</evidence>
<proteinExistence type="predicted"/>
<feature type="compositionally biased region" description="Basic and acidic residues" evidence="1">
    <location>
        <begin position="82"/>
        <end position="93"/>
    </location>
</feature>
<dbReference type="AlphaFoldDB" id="A0A4Z2ELT8"/>
<name>A0A4Z2ELT8_9TELE</name>